<dbReference type="PRINTS" id="PR00506">
    <property type="entry name" value="D21N6MTFRASE"/>
</dbReference>
<dbReference type="SMART" id="SM00470">
    <property type="entry name" value="ParB"/>
    <property type="match status" value="1"/>
</dbReference>
<dbReference type="GO" id="GO:0005694">
    <property type="term" value="C:chromosome"/>
    <property type="evidence" value="ECO:0007669"/>
    <property type="project" value="TreeGrafter"/>
</dbReference>
<dbReference type="AlphaFoldDB" id="A0A5J5GL36"/>
<dbReference type="InterPro" id="IPR029063">
    <property type="entry name" value="SAM-dependent_MTases_sf"/>
</dbReference>
<name>A0A5J5GL36_9RHOB</name>
<evidence type="ECO:0000259" key="8">
    <source>
        <dbReference type="SMART" id="SM00470"/>
    </source>
</evidence>
<evidence type="ECO:0000256" key="3">
    <source>
        <dbReference type="ARBA" id="ARBA00022603"/>
    </source>
</evidence>
<dbReference type="SUPFAM" id="SSF110849">
    <property type="entry name" value="ParB/Sulfiredoxin"/>
    <property type="match status" value="1"/>
</dbReference>
<dbReference type="EC" id="2.1.1.72" evidence="2"/>
<evidence type="ECO:0000256" key="2">
    <source>
        <dbReference type="ARBA" id="ARBA00011900"/>
    </source>
</evidence>
<evidence type="ECO:0000313" key="9">
    <source>
        <dbReference type="EMBL" id="KAA9008747.1"/>
    </source>
</evidence>
<dbReference type="GO" id="GO:0003677">
    <property type="term" value="F:DNA binding"/>
    <property type="evidence" value="ECO:0007669"/>
    <property type="project" value="InterPro"/>
</dbReference>
<comment type="caution">
    <text evidence="9">The sequence shown here is derived from an EMBL/GenBank/DDBJ whole genome shotgun (WGS) entry which is preliminary data.</text>
</comment>
<accession>A0A5J5GL36</accession>
<dbReference type="GO" id="GO:0007059">
    <property type="term" value="P:chromosome segregation"/>
    <property type="evidence" value="ECO:0007669"/>
    <property type="project" value="TreeGrafter"/>
</dbReference>
<dbReference type="InterPro" id="IPR002295">
    <property type="entry name" value="N4/N6-MTase_EcoPI_Mod-like"/>
</dbReference>
<dbReference type="InterPro" id="IPR036086">
    <property type="entry name" value="ParB/Sulfiredoxin_sf"/>
</dbReference>
<dbReference type="PROSITE" id="PS00092">
    <property type="entry name" value="N6_MTASE"/>
    <property type="match status" value="1"/>
</dbReference>
<dbReference type="Pfam" id="PF01555">
    <property type="entry name" value="N6_N4_Mtase"/>
    <property type="match status" value="1"/>
</dbReference>
<gene>
    <name evidence="9" type="ORF">F3S47_05630</name>
</gene>
<dbReference type="PANTHER" id="PTHR33375">
    <property type="entry name" value="CHROMOSOME-PARTITIONING PROTEIN PARB-RELATED"/>
    <property type="match status" value="1"/>
</dbReference>
<keyword evidence="4 9" id="KW-0808">Transferase</keyword>
<comment type="similarity">
    <text evidence="1">Belongs to the N(4)/N(6)-methyltransferase family.</text>
</comment>
<dbReference type="Pfam" id="PF02195">
    <property type="entry name" value="ParB_N"/>
    <property type="match status" value="1"/>
</dbReference>
<dbReference type="EMBL" id="VYQE01000002">
    <property type="protein sequence ID" value="KAA9008747.1"/>
    <property type="molecule type" value="Genomic_DNA"/>
</dbReference>
<dbReference type="SUPFAM" id="SSF53335">
    <property type="entry name" value="S-adenosyl-L-methionine-dependent methyltransferases"/>
    <property type="match status" value="1"/>
</dbReference>
<evidence type="ECO:0000256" key="6">
    <source>
        <dbReference type="ARBA" id="ARBA00047942"/>
    </source>
</evidence>
<comment type="catalytic activity">
    <reaction evidence="6">
        <text>a 2'-deoxyadenosine in DNA + S-adenosyl-L-methionine = an N(6)-methyl-2'-deoxyadenosine in DNA + S-adenosyl-L-homocysteine + H(+)</text>
        <dbReference type="Rhea" id="RHEA:15197"/>
        <dbReference type="Rhea" id="RHEA-COMP:12418"/>
        <dbReference type="Rhea" id="RHEA-COMP:12419"/>
        <dbReference type="ChEBI" id="CHEBI:15378"/>
        <dbReference type="ChEBI" id="CHEBI:57856"/>
        <dbReference type="ChEBI" id="CHEBI:59789"/>
        <dbReference type="ChEBI" id="CHEBI:90615"/>
        <dbReference type="ChEBI" id="CHEBI:90616"/>
        <dbReference type="EC" id="2.1.1.72"/>
    </reaction>
</comment>
<sequence length="459" mass="50060">MASTEHSPAPSNWAAASIEQRALSELKHYRANSRSHGDRDVAKLAASIRQFGFVTPILIDDTDTIICGHGRALAAERLGLAQVPTIRAGHLSDAEVRALRIADNRLAELSEWDRDTLKIELGDLADLELAGDVDFDLTLTGFEMGEIDLLIDGETPDEAPEEVEEPERARSSVTQPGDAWTLGQHKILCADALKPESYAALLEGEVAAMVFTDPPYNVPVQGHVRTGREGQHREFAMASGEMSRAEFEAFLGRVFAQLEACLRPGGIAMVCMDWRHIQDLLRSGEAAGFDLLNLCVWNKSNGGMGSLYRSKHELVAVFKKPGAAHVNNVELGKHGRYRTNVWDYAGVNSFGRSRTADLTDHPTVKPTALVADAIRDVSRRGEVVLDVFGGSGSTLLAAEKSGRTARLVELDPAYVDVTIRRWQALTGKSAVHVATGERFEDRAASIERDEEREAADAEA</sequence>
<evidence type="ECO:0000256" key="7">
    <source>
        <dbReference type="SAM" id="MobiDB-lite"/>
    </source>
</evidence>
<reference evidence="9 10" key="1">
    <citation type="submission" date="2019-09" db="EMBL/GenBank/DDBJ databases">
        <authorList>
            <person name="Park J.-S."/>
            <person name="Choi H.-J."/>
        </authorList>
    </citation>
    <scope>NUCLEOTIDE SEQUENCE [LARGE SCALE GENOMIC DNA]</scope>
    <source>
        <strain evidence="9 10">176SS1-4</strain>
    </source>
</reference>
<evidence type="ECO:0000313" key="10">
    <source>
        <dbReference type="Proteomes" id="UP000326554"/>
    </source>
</evidence>
<dbReference type="Proteomes" id="UP000326554">
    <property type="component" value="Unassembled WGS sequence"/>
</dbReference>
<dbReference type="GO" id="GO:0008170">
    <property type="term" value="F:N-methyltransferase activity"/>
    <property type="evidence" value="ECO:0007669"/>
    <property type="project" value="InterPro"/>
</dbReference>
<dbReference type="Gene3D" id="3.40.50.150">
    <property type="entry name" value="Vaccinia Virus protein VP39"/>
    <property type="match status" value="1"/>
</dbReference>
<evidence type="ECO:0000256" key="4">
    <source>
        <dbReference type="ARBA" id="ARBA00022679"/>
    </source>
</evidence>
<evidence type="ECO:0000256" key="1">
    <source>
        <dbReference type="ARBA" id="ARBA00006594"/>
    </source>
</evidence>
<proteinExistence type="inferred from homology"/>
<feature type="region of interest" description="Disordered" evidence="7">
    <location>
        <begin position="156"/>
        <end position="177"/>
    </location>
</feature>
<feature type="domain" description="ParB-like N-terminal" evidence="8">
    <location>
        <begin position="19"/>
        <end position="105"/>
    </location>
</feature>
<dbReference type="PIRSF" id="PIRSF036758">
    <property type="entry name" value="Aden_M_ParB"/>
    <property type="match status" value="1"/>
</dbReference>
<keyword evidence="10" id="KW-1185">Reference proteome</keyword>
<keyword evidence="3 9" id="KW-0489">Methyltransferase</keyword>
<dbReference type="GO" id="GO:0045881">
    <property type="term" value="P:positive regulation of sporulation resulting in formation of a cellular spore"/>
    <property type="evidence" value="ECO:0007669"/>
    <property type="project" value="TreeGrafter"/>
</dbReference>
<protein>
    <recommendedName>
        <fullName evidence="2">site-specific DNA-methyltransferase (adenine-specific)</fullName>
        <ecNumber evidence="2">2.1.1.72</ecNumber>
    </recommendedName>
</protein>
<dbReference type="CDD" id="cd16403">
    <property type="entry name" value="ParB_N_like_MT"/>
    <property type="match status" value="1"/>
</dbReference>
<dbReference type="RefSeq" id="WP_150444280.1">
    <property type="nucleotide sequence ID" value="NZ_VYQE01000002.1"/>
</dbReference>
<dbReference type="InterPro" id="IPR015840">
    <property type="entry name" value="DNA_MeTrfase_ParB"/>
</dbReference>
<dbReference type="GO" id="GO:0032259">
    <property type="term" value="P:methylation"/>
    <property type="evidence" value="ECO:0007669"/>
    <property type="project" value="UniProtKB-KW"/>
</dbReference>
<dbReference type="InterPro" id="IPR050336">
    <property type="entry name" value="Chromosome_partition/occlusion"/>
</dbReference>
<dbReference type="InterPro" id="IPR002941">
    <property type="entry name" value="DNA_methylase_N4/N6"/>
</dbReference>
<keyword evidence="5" id="KW-0949">S-adenosyl-L-methionine</keyword>
<dbReference type="InterPro" id="IPR002052">
    <property type="entry name" value="DNA_methylase_N6_adenine_CS"/>
</dbReference>
<dbReference type="InterPro" id="IPR003115">
    <property type="entry name" value="ParB_N"/>
</dbReference>
<dbReference type="GO" id="GO:0009007">
    <property type="term" value="F:site-specific DNA-methyltransferase (adenine-specific) activity"/>
    <property type="evidence" value="ECO:0007669"/>
    <property type="project" value="UniProtKB-EC"/>
</dbReference>
<dbReference type="Gene3D" id="3.90.1530.10">
    <property type="entry name" value="Conserved hypothetical protein from pyrococcus furiosus pfu- 392566-001, ParB domain"/>
    <property type="match status" value="1"/>
</dbReference>
<dbReference type="PANTHER" id="PTHR33375:SF1">
    <property type="entry name" value="CHROMOSOME-PARTITIONING PROTEIN PARB-RELATED"/>
    <property type="match status" value="1"/>
</dbReference>
<feature type="compositionally biased region" description="Acidic residues" evidence="7">
    <location>
        <begin position="156"/>
        <end position="165"/>
    </location>
</feature>
<organism evidence="9 10">
    <name type="scientific">Histidinibacterium aquaticum</name>
    <dbReference type="NCBI Taxonomy" id="2613962"/>
    <lineage>
        <taxon>Bacteria</taxon>
        <taxon>Pseudomonadati</taxon>
        <taxon>Pseudomonadota</taxon>
        <taxon>Alphaproteobacteria</taxon>
        <taxon>Rhodobacterales</taxon>
        <taxon>Paracoccaceae</taxon>
        <taxon>Histidinibacterium</taxon>
    </lineage>
</organism>
<evidence type="ECO:0000256" key="5">
    <source>
        <dbReference type="ARBA" id="ARBA00022691"/>
    </source>
</evidence>